<comment type="caution">
    <text evidence="6">The sequence shown here is derived from an EMBL/GenBank/DDBJ whole genome shotgun (WGS) entry which is preliminary data.</text>
</comment>
<protein>
    <submittedName>
        <fullName evidence="6">Manganese efflux pump</fullName>
    </submittedName>
</protein>
<feature type="transmembrane region" description="Helical" evidence="5">
    <location>
        <begin position="132"/>
        <end position="154"/>
    </location>
</feature>
<evidence type="ECO:0000256" key="2">
    <source>
        <dbReference type="ARBA" id="ARBA00022692"/>
    </source>
</evidence>
<keyword evidence="4 5" id="KW-0472">Membrane</keyword>
<keyword evidence="7" id="KW-1185">Reference proteome</keyword>
<reference evidence="6 7" key="1">
    <citation type="submission" date="2020-08" db="EMBL/GenBank/DDBJ databases">
        <title>Genome public.</title>
        <authorList>
            <person name="Liu C."/>
            <person name="Sun Q."/>
        </authorList>
    </citation>
    <scope>NUCLEOTIDE SEQUENCE [LARGE SCALE GENOMIC DNA]</scope>
    <source>
        <strain evidence="6 7">BX1</strain>
    </source>
</reference>
<evidence type="ECO:0000256" key="4">
    <source>
        <dbReference type="ARBA" id="ARBA00023136"/>
    </source>
</evidence>
<keyword evidence="1" id="KW-1003">Cell membrane</keyword>
<dbReference type="PANTHER" id="PTHR35529">
    <property type="entry name" value="MANGANESE EFFLUX PUMP MNTP-RELATED"/>
    <property type="match status" value="1"/>
</dbReference>
<dbReference type="InterPro" id="IPR003810">
    <property type="entry name" value="Mntp/YtaF"/>
</dbReference>
<organism evidence="6 7">
    <name type="scientific">Yanshouia hominis</name>
    <dbReference type="NCBI Taxonomy" id="2763673"/>
    <lineage>
        <taxon>Bacteria</taxon>
        <taxon>Bacillati</taxon>
        <taxon>Bacillota</taxon>
        <taxon>Clostridia</taxon>
        <taxon>Eubacteriales</taxon>
        <taxon>Oscillospiraceae</taxon>
        <taxon>Yanshouia</taxon>
    </lineage>
</organism>
<evidence type="ECO:0000313" key="7">
    <source>
        <dbReference type="Proteomes" id="UP000658131"/>
    </source>
</evidence>
<sequence>MSLTENLLLAAALAADAFAVAIVRGMTGQGRNGDRLATAFCFAAAQTAMPALGYLLGTGVAGPLVHRGGDLLAGSILFLLGGKMLLDGMFGEEAAVFPARNAFYFRLLGAQAAATAIDAMAVGISLCAADTPLWPAAGIIGLVTGLLCFFGYGLGRNFFDGRLGGHAQGLGGAVLIGIALKTLL</sequence>
<dbReference type="RefSeq" id="WP_262400929.1">
    <property type="nucleotide sequence ID" value="NZ_JACRTB010000035.1"/>
</dbReference>
<feature type="transmembrane region" description="Helical" evidence="5">
    <location>
        <begin position="36"/>
        <end position="56"/>
    </location>
</feature>
<feature type="transmembrane region" description="Helical" evidence="5">
    <location>
        <begin position="103"/>
        <end position="126"/>
    </location>
</feature>
<dbReference type="Pfam" id="PF02659">
    <property type="entry name" value="Mntp"/>
    <property type="match status" value="1"/>
</dbReference>
<dbReference type="PANTHER" id="PTHR35529:SF1">
    <property type="entry name" value="MANGANESE EFFLUX PUMP MNTP-RELATED"/>
    <property type="match status" value="1"/>
</dbReference>
<gene>
    <name evidence="6" type="ORF">H8717_14115</name>
</gene>
<evidence type="ECO:0000256" key="1">
    <source>
        <dbReference type="ARBA" id="ARBA00022475"/>
    </source>
</evidence>
<proteinExistence type="predicted"/>
<name>A0ABR7NM93_9FIRM</name>
<keyword evidence="3 5" id="KW-1133">Transmembrane helix</keyword>
<accession>A0ABR7NM93</accession>
<dbReference type="Proteomes" id="UP000658131">
    <property type="component" value="Unassembled WGS sequence"/>
</dbReference>
<evidence type="ECO:0000256" key="5">
    <source>
        <dbReference type="SAM" id="Phobius"/>
    </source>
</evidence>
<evidence type="ECO:0000313" key="6">
    <source>
        <dbReference type="EMBL" id="MBC8577531.1"/>
    </source>
</evidence>
<dbReference type="EMBL" id="JACRTB010000035">
    <property type="protein sequence ID" value="MBC8577531.1"/>
    <property type="molecule type" value="Genomic_DNA"/>
</dbReference>
<feature type="transmembrane region" description="Helical" evidence="5">
    <location>
        <begin position="6"/>
        <end position="24"/>
    </location>
</feature>
<evidence type="ECO:0000256" key="3">
    <source>
        <dbReference type="ARBA" id="ARBA00022989"/>
    </source>
</evidence>
<keyword evidence="2 5" id="KW-0812">Transmembrane</keyword>